<accession>A0ABM0VIT2</accession>
<protein>
    <submittedName>
        <fullName evidence="3">Disease resistance-like protein CSA1</fullName>
    </submittedName>
</protein>
<gene>
    <name evidence="3" type="primary">LOC104738367</name>
</gene>
<organism evidence="2 3">
    <name type="scientific">Camelina sativa</name>
    <name type="common">False flax</name>
    <name type="synonym">Myagrum sativum</name>
    <dbReference type="NCBI Taxonomy" id="90675"/>
    <lineage>
        <taxon>Eukaryota</taxon>
        <taxon>Viridiplantae</taxon>
        <taxon>Streptophyta</taxon>
        <taxon>Embryophyta</taxon>
        <taxon>Tracheophyta</taxon>
        <taxon>Spermatophyta</taxon>
        <taxon>Magnoliopsida</taxon>
        <taxon>eudicotyledons</taxon>
        <taxon>Gunneridae</taxon>
        <taxon>Pentapetalae</taxon>
        <taxon>rosids</taxon>
        <taxon>malvids</taxon>
        <taxon>Brassicales</taxon>
        <taxon>Brassicaceae</taxon>
        <taxon>Camelineae</taxon>
        <taxon>Camelina</taxon>
    </lineage>
</organism>
<dbReference type="Gene3D" id="3.40.50.300">
    <property type="entry name" value="P-loop containing nucleotide triphosphate hydrolases"/>
    <property type="match status" value="1"/>
</dbReference>
<feature type="domain" description="NB-ARC" evidence="1">
    <location>
        <begin position="5"/>
        <end position="103"/>
    </location>
</feature>
<keyword evidence="2" id="KW-1185">Reference proteome</keyword>
<sequence length="117" mass="13545">MDCYEETRVVGVVGIKGIGKTKLAEMLFEEIKGEFERPVFFRNQIRRKMKSDKKLGLLLNLFLESILKKTKYVTLSITDKTTHDEDVKKQLLETQHLLVLDNLNVKDEIVHLLGDRG</sequence>
<dbReference type="InterPro" id="IPR027417">
    <property type="entry name" value="P-loop_NTPase"/>
</dbReference>
<dbReference type="SUPFAM" id="SSF52540">
    <property type="entry name" value="P-loop containing nucleoside triphosphate hydrolases"/>
    <property type="match status" value="1"/>
</dbReference>
<dbReference type="Pfam" id="PF00931">
    <property type="entry name" value="NB-ARC"/>
    <property type="match status" value="1"/>
</dbReference>
<dbReference type="RefSeq" id="XP_010456853.1">
    <property type="nucleotide sequence ID" value="XM_010458551.1"/>
</dbReference>
<dbReference type="InterPro" id="IPR002182">
    <property type="entry name" value="NB-ARC"/>
</dbReference>
<reference evidence="2" key="1">
    <citation type="journal article" date="2014" name="Nat. Commun.">
        <title>The emerging biofuel crop Camelina sativa retains a highly undifferentiated hexaploid genome structure.</title>
        <authorList>
            <person name="Kagale S."/>
            <person name="Koh C."/>
            <person name="Nixon J."/>
            <person name="Bollina V."/>
            <person name="Clarke W.E."/>
            <person name="Tuteja R."/>
            <person name="Spillane C."/>
            <person name="Robinson S.J."/>
            <person name="Links M.G."/>
            <person name="Clarke C."/>
            <person name="Higgins E.E."/>
            <person name="Huebert T."/>
            <person name="Sharpe A.G."/>
            <person name="Parkin I.A."/>
        </authorList>
    </citation>
    <scope>NUCLEOTIDE SEQUENCE [LARGE SCALE GENOMIC DNA]</scope>
    <source>
        <strain evidence="2">cv. DH55</strain>
    </source>
</reference>
<name>A0ABM0VIT2_CAMSA</name>
<dbReference type="GeneID" id="104738367"/>
<proteinExistence type="predicted"/>
<evidence type="ECO:0000259" key="1">
    <source>
        <dbReference type="Pfam" id="PF00931"/>
    </source>
</evidence>
<evidence type="ECO:0000313" key="3">
    <source>
        <dbReference type="RefSeq" id="XP_010456853.1"/>
    </source>
</evidence>
<dbReference type="Proteomes" id="UP000694864">
    <property type="component" value="Chromosome 13"/>
</dbReference>
<reference evidence="3" key="2">
    <citation type="submission" date="2025-08" db="UniProtKB">
        <authorList>
            <consortium name="RefSeq"/>
        </authorList>
    </citation>
    <scope>IDENTIFICATION</scope>
    <source>
        <tissue evidence="3">Leaf</tissue>
    </source>
</reference>
<evidence type="ECO:0000313" key="2">
    <source>
        <dbReference type="Proteomes" id="UP000694864"/>
    </source>
</evidence>
<dbReference type="PRINTS" id="PR00364">
    <property type="entry name" value="DISEASERSIST"/>
</dbReference>